<sequence>MQQIPYKDFKLIQALQTDPLISMKKLAKKVDISWPTVKKRYNRMVEEGIIGLPVAIYKVETLGLLRISVIAKVLTMELLKKLELACDVHPYTHYRSRFFGEHFGLLIQFDIPNNSEAQDNIKLFFDELLM</sequence>
<reference evidence="1" key="1">
    <citation type="journal article" date="2015" name="Nature">
        <title>Complex archaea that bridge the gap between prokaryotes and eukaryotes.</title>
        <authorList>
            <person name="Spang A."/>
            <person name="Saw J.H."/>
            <person name="Jorgensen S.L."/>
            <person name="Zaremba-Niedzwiedzka K."/>
            <person name="Martijn J."/>
            <person name="Lind A.E."/>
            <person name="van Eijk R."/>
            <person name="Schleper C."/>
            <person name="Guy L."/>
            <person name="Ettema T.J."/>
        </authorList>
    </citation>
    <scope>NUCLEOTIDE SEQUENCE</scope>
</reference>
<feature type="non-terminal residue" evidence="1">
    <location>
        <position position="130"/>
    </location>
</feature>
<evidence type="ECO:0000313" key="1">
    <source>
        <dbReference type="EMBL" id="KKK57054.1"/>
    </source>
</evidence>
<dbReference type="EMBL" id="LAZR01064680">
    <property type="protein sequence ID" value="KKK57054.1"/>
    <property type="molecule type" value="Genomic_DNA"/>
</dbReference>
<gene>
    <name evidence="1" type="ORF">LCGC14_3058370</name>
</gene>
<comment type="caution">
    <text evidence="1">The sequence shown here is derived from an EMBL/GenBank/DDBJ whole genome shotgun (WGS) entry which is preliminary data.</text>
</comment>
<dbReference type="AlphaFoldDB" id="A0A0F8YSF2"/>
<dbReference type="InterPro" id="IPR036390">
    <property type="entry name" value="WH_DNA-bd_sf"/>
</dbReference>
<organism evidence="1">
    <name type="scientific">marine sediment metagenome</name>
    <dbReference type="NCBI Taxonomy" id="412755"/>
    <lineage>
        <taxon>unclassified sequences</taxon>
        <taxon>metagenomes</taxon>
        <taxon>ecological metagenomes</taxon>
    </lineage>
</organism>
<protein>
    <recommendedName>
        <fullName evidence="2">HTH asnC-type domain-containing protein</fullName>
    </recommendedName>
</protein>
<evidence type="ECO:0008006" key="2">
    <source>
        <dbReference type="Google" id="ProtNLM"/>
    </source>
</evidence>
<dbReference type="Gene3D" id="1.10.10.10">
    <property type="entry name" value="Winged helix-like DNA-binding domain superfamily/Winged helix DNA-binding domain"/>
    <property type="match status" value="1"/>
</dbReference>
<proteinExistence type="predicted"/>
<name>A0A0F8YSF2_9ZZZZ</name>
<accession>A0A0F8YSF2</accession>
<dbReference type="InterPro" id="IPR036388">
    <property type="entry name" value="WH-like_DNA-bd_sf"/>
</dbReference>
<dbReference type="SUPFAM" id="SSF46785">
    <property type="entry name" value="Winged helix' DNA-binding domain"/>
    <property type="match status" value="1"/>
</dbReference>
<dbReference type="Pfam" id="PF13412">
    <property type="entry name" value="HTH_24"/>
    <property type="match status" value="1"/>
</dbReference>